<evidence type="ECO:0000313" key="5">
    <source>
        <dbReference type="Proteomes" id="UP000589485"/>
    </source>
</evidence>
<dbReference type="EMBL" id="VZSY01006263">
    <property type="protein sequence ID" value="NXA16675.1"/>
    <property type="molecule type" value="Genomic_DNA"/>
</dbReference>
<keyword evidence="2" id="KW-1133">Transmembrane helix</keyword>
<comment type="caution">
    <text evidence="4">The sequence shown here is derived from an EMBL/GenBank/DDBJ whole genome shotgun (WGS) entry which is preliminary data.</text>
</comment>
<feature type="domain" description="Distal membrane-arm assembly complex protein 1-like" evidence="3">
    <location>
        <begin position="29"/>
        <end position="75"/>
    </location>
</feature>
<evidence type="ECO:0000313" key="4">
    <source>
        <dbReference type="EMBL" id="NXA16675.1"/>
    </source>
</evidence>
<accession>A0A7K7TIF0</accession>
<evidence type="ECO:0000256" key="2">
    <source>
        <dbReference type="SAM" id="Phobius"/>
    </source>
</evidence>
<reference evidence="4 5" key="1">
    <citation type="submission" date="2019-09" db="EMBL/GenBank/DDBJ databases">
        <title>Bird 10,000 Genomes (B10K) Project - Family phase.</title>
        <authorList>
            <person name="Zhang G."/>
        </authorList>
    </citation>
    <scope>NUCLEOTIDE SEQUENCE [LARGE SCALE GENOMIC DNA]</scope>
    <source>
        <strain evidence="4">B10K-DU-030-41</strain>
        <tissue evidence="4">Muscle</tissue>
    </source>
</reference>
<sequence>MSARGAEAAPGAVSPPGPGPAPPKPLFGGCLSCRFVCGTGLVMAGVWLYQGPRNSMKRGIPPSMAAIAQITFAISEGTGRGNGGGRG</sequence>
<dbReference type="PANTHER" id="PTHR36469">
    <property type="entry name" value="DISTAL MEMBRANE-ARM ASSEMBLY COMPLEX PROTEIN 1"/>
    <property type="match status" value="1"/>
</dbReference>
<feature type="non-terminal residue" evidence="4">
    <location>
        <position position="1"/>
    </location>
</feature>
<organism evidence="4 5">
    <name type="scientific">Sapayoa aenigma</name>
    <name type="common">broad-billed sapayoa</name>
    <dbReference type="NCBI Taxonomy" id="239371"/>
    <lineage>
        <taxon>Eukaryota</taxon>
        <taxon>Metazoa</taxon>
        <taxon>Chordata</taxon>
        <taxon>Craniata</taxon>
        <taxon>Vertebrata</taxon>
        <taxon>Euteleostomi</taxon>
        <taxon>Archelosauria</taxon>
        <taxon>Archosauria</taxon>
        <taxon>Dinosauria</taxon>
        <taxon>Saurischia</taxon>
        <taxon>Theropoda</taxon>
        <taxon>Coelurosauria</taxon>
        <taxon>Aves</taxon>
        <taxon>Neognathae</taxon>
        <taxon>Neoaves</taxon>
        <taxon>Telluraves</taxon>
        <taxon>Australaves</taxon>
        <taxon>Passeriformes</taxon>
        <taxon>Tyrannidae</taxon>
        <taxon>Sapayoa</taxon>
    </lineage>
</organism>
<dbReference type="Pfam" id="PF15055">
    <property type="entry name" value="DMAC1_Dmo2"/>
    <property type="match status" value="1"/>
</dbReference>
<gene>
    <name evidence="4" type="primary">Dmac1</name>
    <name evidence="4" type="ORF">SAPAEN_R14782</name>
</gene>
<keyword evidence="2" id="KW-0472">Membrane</keyword>
<dbReference type="OrthoDB" id="6340866at2759"/>
<evidence type="ECO:0000259" key="3">
    <source>
        <dbReference type="Pfam" id="PF15055"/>
    </source>
</evidence>
<protein>
    <submittedName>
        <fullName evidence="4">DMAC1 protein</fullName>
    </submittedName>
</protein>
<feature type="transmembrane region" description="Helical" evidence="2">
    <location>
        <begin position="26"/>
        <end position="49"/>
    </location>
</feature>
<dbReference type="PANTHER" id="PTHR36469:SF1">
    <property type="entry name" value="DISTAL MEMBRANE-ARM ASSEMBLY COMPLEX PROTEIN 1"/>
    <property type="match status" value="1"/>
</dbReference>
<evidence type="ECO:0000256" key="1">
    <source>
        <dbReference type="SAM" id="MobiDB-lite"/>
    </source>
</evidence>
<dbReference type="Proteomes" id="UP000589485">
    <property type="component" value="Unassembled WGS sequence"/>
</dbReference>
<keyword evidence="2" id="KW-0812">Transmembrane</keyword>
<feature type="region of interest" description="Disordered" evidence="1">
    <location>
        <begin position="1"/>
        <end position="21"/>
    </location>
</feature>
<feature type="compositionally biased region" description="Low complexity" evidence="1">
    <location>
        <begin position="1"/>
        <end position="12"/>
    </location>
</feature>
<dbReference type="InterPro" id="IPR028036">
    <property type="entry name" value="DMAC1-like_dom"/>
</dbReference>
<feature type="non-terminal residue" evidence="4">
    <location>
        <position position="87"/>
    </location>
</feature>
<keyword evidence="5" id="KW-1185">Reference proteome</keyword>
<dbReference type="InterPro" id="IPR053117">
    <property type="entry name" value="DMAC_Protein"/>
</dbReference>
<name>A0A7K7TIF0_9TYRA</name>
<proteinExistence type="predicted"/>
<dbReference type="AlphaFoldDB" id="A0A7K7TIF0"/>